<dbReference type="EMBL" id="GBRH01269475">
    <property type="protein sequence ID" value="JAD28420.1"/>
    <property type="molecule type" value="Transcribed_RNA"/>
</dbReference>
<accession>A0A0A8YV92</accession>
<dbReference type="AlphaFoldDB" id="A0A0A8YV92"/>
<proteinExistence type="predicted"/>
<name>A0A0A8YV92_ARUDO</name>
<organism evidence="1">
    <name type="scientific">Arundo donax</name>
    <name type="common">Giant reed</name>
    <name type="synonym">Donax arundinaceus</name>
    <dbReference type="NCBI Taxonomy" id="35708"/>
    <lineage>
        <taxon>Eukaryota</taxon>
        <taxon>Viridiplantae</taxon>
        <taxon>Streptophyta</taxon>
        <taxon>Embryophyta</taxon>
        <taxon>Tracheophyta</taxon>
        <taxon>Spermatophyta</taxon>
        <taxon>Magnoliopsida</taxon>
        <taxon>Liliopsida</taxon>
        <taxon>Poales</taxon>
        <taxon>Poaceae</taxon>
        <taxon>PACMAD clade</taxon>
        <taxon>Arundinoideae</taxon>
        <taxon>Arundineae</taxon>
        <taxon>Arundo</taxon>
    </lineage>
</organism>
<protein>
    <submittedName>
        <fullName evidence="1">Uncharacterized protein</fullName>
    </submittedName>
</protein>
<reference evidence="1" key="2">
    <citation type="journal article" date="2015" name="Data Brief">
        <title>Shoot transcriptome of the giant reed, Arundo donax.</title>
        <authorList>
            <person name="Barrero R.A."/>
            <person name="Guerrero F.D."/>
            <person name="Moolhuijzen P."/>
            <person name="Goolsby J.A."/>
            <person name="Tidwell J."/>
            <person name="Bellgard S.E."/>
            <person name="Bellgard M.I."/>
        </authorList>
    </citation>
    <scope>NUCLEOTIDE SEQUENCE</scope>
    <source>
        <tissue evidence="1">Shoot tissue taken approximately 20 cm above the soil surface</tissue>
    </source>
</reference>
<evidence type="ECO:0000313" key="1">
    <source>
        <dbReference type="EMBL" id="JAD28420.1"/>
    </source>
</evidence>
<reference evidence="1" key="1">
    <citation type="submission" date="2014-09" db="EMBL/GenBank/DDBJ databases">
        <authorList>
            <person name="Magalhaes I.L.F."/>
            <person name="Oliveira U."/>
            <person name="Santos F.R."/>
            <person name="Vidigal T.H.D.A."/>
            <person name="Brescovit A.D."/>
            <person name="Santos A.J."/>
        </authorList>
    </citation>
    <scope>NUCLEOTIDE SEQUENCE</scope>
    <source>
        <tissue evidence="1">Shoot tissue taken approximately 20 cm above the soil surface</tissue>
    </source>
</reference>
<sequence>MDVIFEGRDPDPAAWYQKDQIFRRVPMQ</sequence>